<protein>
    <recommendedName>
        <fullName evidence="3">Homeodomain-like DNA binding domain-containing transcription factor</fullName>
    </recommendedName>
</protein>
<dbReference type="Proteomes" id="UP000252139">
    <property type="component" value="Unassembled WGS sequence"/>
</dbReference>
<dbReference type="STRING" id="86630.A0A367IRE4"/>
<dbReference type="OrthoDB" id="2214365at2759"/>
<dbReference type="EMBL" id="PJQL01004022">
    <property type="protein sequence ID" value="RCH80243.1"/>
    <property type="molecule type" value="Genomic_DNA"/>
</dbReference>
<dbReference type="SUPFAM" id="SSF46689">
    <property type="entry name" value="Homeodomain-like"/>
    <property type="match status" value="1"/>
</dbReference>
<reference evidence="1 2" key="1">
    <citation type="journal article" date="2018" name="G3 (Bethesda)">
        <title>Phylogenetic and Phylogenomic Definition of Rhizopus Species.</title>
        <authorList>
            <person name="Gryganskyi A.P."/>
            <person name="Golan J."/>
            <person name="Dolatabadi S."/>
            <person name="Mondo S."/>
            <person name="Robb S."/>
            <person name="Idnurm A."/>
            <person name="Muszewska A."/>
            <person name="Steczkiewicz K."/>
            <person name="Masonjones S."/>
            <person name="Liao H.L."/>
            <person name="Gajdeczka M.T."/>
            <person name="Anike F."/>
            <person name="Vuek A."/>
            <person name="Anishchenko I.M."/>
            <person name="Voigt K."/>
            <person name="de Hoog G.S."/>
            <person name="Smith M.E."/>
            <person name="Heitman J."/>
            <person name="Vilgalys R."/>
            <person name="Stajich J.E."/>
        </authorList>
    </citation>
    <scope>NUCLEOTIDE SEQUENCE [LARGE SCALE GENOMIC DNA]</scope>
    <source>
        <strain evidence="1 2">CBS 357.93</strain>
    </source>
</reference>
<organism evidence="1 2">
    <name type="scientific">Rhizopus azygosporus</name>
    <name type="common">Rhizopus microsporus var. azygosporus</name>
    <dbReference type="NCBI Taxonomy" id="86630"/>
    <lineage>
        <taxon>Eukaryota</taxon>
        <taxon>Fungi</taxon>
        <taxon>Fungi incertae sedis</taxon>
        <taxon>Mucoromycota</taxon>
        <taxon>Mucoromycotina</taxon>
        <taxon>Mucoromycetes</taxon>
        <taxon>Mucorales</taxon>
        <taxon>Mucorineae</taxon>
        <taxon>Rhizopodaceae</taxon>
        <taxon>Rhizopus</taxon>
    </lineage>
</organism>
<accession>A0A367IRE4</accession>
<proteinExistence type="predicted"/>
<gene>
    <name evidence="1" type="ORF">CU097_002742</name>
</gene>
<evidence type="ECO:0008006" key="3">
    <source>
        <dbReference type="Google" id="ProtNLM"/>
    </source>
</evidence>
<evidence type="ECO:0000313" key="2">
    <source>
        <dbReference type="Proteomes" id="UP000252139"/>
    </source>
</evidence>
<keyword evidence="2" id="KW-1185">Reference proteome</keyword>
<dbReference type="InterPro" id="IPR009057">
    <property type="entry name" value="Homeodomain-like_sf"/>
</dbReference>
<evidence type="ECO:0000313" key="1">
    <source>
        <dbReference type="EMBL" id="RCH80243.1"/>
    </source>
</evidence>
<name>A0A367IRE4_RHIAZ</name>
<dbReference type="AlphaFoldDB" id="A0A367IRE4"/>
<comment type="caution">
    <text evidence="1">The sequence shown here is derived from an EMBL/GenBank/DDBJ whole genome shotgun (WGS) entry which is preliminary data.</text>
</comment>
<sequence length="250" mass="29448">MSTFFYEDRFENLYNEQGEKAYDPMEDILSDVINPSIILENITSREKCLSVKRSEKMIEEVSIKNQPRSEKPKQASPYNNYSDFTRKTFIDRMLEQPVKRGVVSKVARDLNINYRTAVGWWHLYNETEDIAYKKSEQNSGSKSLFTTAHNEYINELLDNDPRLVSDDITGSLTKKSEDFTISKSQFNNHLRNTMFITIKKPVFEAEVRNSAENLQTRYEWFMKWKGSDLDYTRNCILIDEAGFNINMRYN</sequence>